<protein>
    <submittedName>
        <fullName evidence="2">Glycine/D-amino acid oxidase-like deaminating enzyme</fullName>
    </submittedName>
</protein>
<dbReference type="InterPro" id="IPR006076">
    <property type="entry name" value="FAD-dep_OxRdtase"/>
</dbReference>
<dbReference type="Proteomes" id="UP000529783">
    <property type="component" value="Unassembled WGS sequence"/>
</dbReference>
<comment type="caution">
    <text evidence="2">The sequence shown here is derived from an EMBL/GenBank/DDBJ whole genome shotgun (WGS) entry which is preliminary data.</text>
</comment>
<evidence type="ECO:0000313" key="2">
    <source>
        <dbReference type="EMBL" id="NYD45184.1"/>
    </source>
</evidence>
<dbReference type="Pfam" id="PF01266">
    <property type="entry name" value="DAO"/>
    <property type="match status" value="1"/>
</dbReference>
<dbReference type="RefSeq" id="WP_179842654.1">
    <property type="nucleotide sequence ID" value="NZ_JACCBA010000001.1"/>
</dbReference>
<dbReference type="AlphaFoldDB" id="A0A7Y9ECE3"/>
<dbReference type="PANTHER" id="PTHR13847">
    <property type="entry name" value="SARCOSINE DEHYDROGENASE-RELATED"/>
    <property type="match status" value="1"/>
</dbReference>
<name>A0A7Y9ECE3_9ACTN</name>
<dbReference type="Gene3D" id="3.30.9.10">
    <property type="entry name" value="D-Amino Acid Oxidase, subunit A, domain 2"/>
    <property type="match status" value="1"/>
</dbReference>
<dbReference type="GO" id="GO:0005737">
    <property type="term" value="C:cytoplasm"/>
    <property type="evidence" value="ECO:0007669"/>
    <property type="project" value="TreeGrafter"/>
</dbReference>
<gene>
    <name evidence="2" type="ORF">BJY14_001167</name>
</gene>
<accession>A0A7Y9ECE3</accession>
<proteinExistence type="predicted"/>
<keyword evidence="3" id="KW-1185">Reference proteome</keyword>
<evidence type="ECO:0000259" key="1">
    <source>
        <dbReference type="Pfam" id="PF01266"/>
    </source>
</evidence>
<dbReference type="EMBL" id="JACCBA010000001">
    <property type="protein sequence ID" value="NYD45184.1"/>
    <property type="molecule type" value="Genomic_DNA"/>
</dbReference>
<dbReference type="InterPro" id="IPR036188">
    <property type="entry name" value="FAD/NAD-bd_sf"/>
</dbReference>
<dbReference type="PANTHER" id="PTHR13847:SF285">
    <property type="entry name" value="FAD DEPENDENT OXIDOREDUCTASE DOMAIN-CONTAINING PROTEIN"/>
    <property type="match status" value="1"/>
</dbReference>
<evidence type="ECO:0000313" key="3">
    <source>
        <dbReference type="Proteomes" id="UP000529783"/>
    </source>
</evidence>
<organism evidence="2 3">
    <name type="scientific">Actinomadura luteofluorescens</name>
    <dbReference type="NCBI Taxonomy" id="46163"/>
    <lineage>
        <taxon>Bacteria</taxon>
        <taxon>Bacillati</taxon>
        <taxon>Actinomycetota</taxon>
        <taxon>Actinomycetes</taxon>
        <taxon>Streptosporangiales</taxon>
        <taxon>Thermomonosporaceae</taxon>
        <taxon>Actinomadura</taxon>
    </lineage>
</organism>
<feature type="domain" description="FAD dependent oxidoreductase" evidence="1">
    <location>
        <begin position="41"/>
        <end position="405"/>
    </location>
</feature>
<dbReference type="Gene3D" id="3.50.50.60">
    <property type="entry name" value="FAD/NAD(P)-binding domain"/>
    <property type="match status" value="1"/>
</dbReference>
<sequence>MTLTLDQIVATASTPWWMEDALRDEAEGTALSPLSERIDADVAVVGGGYTGMWTAWLLKTHDPSLDVVLLEGDECGLGPSGRNGGFVHGYWGQLGQLVDLFGPEKGLTVARAADEAQQAILDFCRGSERDLWLNVAGITMMSATPEQDTIVRQSIAVARRLGVLDEVRGLSGAEAREFCDSPRFRSGVHYRHGATVQPARLARELRRRAVEVGVRMHEHSPVTEILDSGDRVEVSTARGRVRAERAVIATGAALTGERHIRSRVVNFSSHMILTEPVPELIEELGWTDGVGIFDARMFVHYLRTTPDGRIAIGSGSGHIGYGGRINPSLYADRQAVARARRGLEFLLPSLKGVGIERAWGGPIDVSGDGLPFIRPSRTGRVLRAGGFSGHGVNPSYLIGRILTSLVLGRRDSWGRLPLVRRTVPRFPPEPFRWVGGNAVRLSIARVEDGQQGDVSVNGLQRFVANLPARLGMKIGTR</sequence>
<reference evidence="2 3" key="1">
    <citation type="submission" date="2020-07" db="EMBL/GenBank/DDBJ databases">
        <title>Sequencing the genomes of 1000 actinobacteria strains.</title>
        <authorList>
            <person name="Klenk H.-P."/>
        </authorList>
    </citation>
    <scope>NUCLEOTIDE SEQUENCE [LARGE SCALE GENOMIC DNA]</scope>
    <source>
        <strain evidence="2 3">DSM 40398</strain>
    </source>
</reference>
<dbReference type="SUPFAM" id="SSF51905">
    <property type="entry name" value="FAD/NAD(P)-binding domain"/>
    <property type="match status" value="1"/>
</dbReference>